<dbReference type="InterPro" id="IPR004099">
    <property type="entry name" value="Pyr_nucl-diS_OxRdtase_dimer"/>
</dbReference>
<dbReference type="Gene3D" id="3.50.50.60">
    <property type="entry name" value="FAD/NAD(P)-binding domain"/>
    <property type="match status" value="2"/>
</dbReference>
<dbReference type="GO" id="GO:0016668">
    <property type="term" value="F:oxidoreductase activity, acting on a sulfur group of donors, NAD(P) as acceptor"/>
    <property type="evidence" value="ECO:0007669"/>
    <property type="project" value="InterPro"/>
</dbReference>
<dbReference type="PANTHER" id="PTHR43014">
    <property type="entry name" value="MERCURIC REDUCTASE"/>
    <property type="match status" value="1"/>
</dbReference>
<dbReference type="PRINTS" id="PR00411">
    <property type="entry name" value="PNDRDTASEI"/>
</dbReference>
<feature type="binding site" evidence="8">
    <location>
        <position position="310"/>
    </location>
    <ligand>
        <name>FAD</name>
        <dbReference type="ChEBI" id="CHEBI:57692"/>
    </ligand>
</feature>
<gene>
    <name evidence="13" type="ORF">DSCA_29770</name>
</gene>
<dbReference type="SUPFAM" id="SSF55424">
    <property type="entry name" value="FAD/NAD-linked reductases, dimerisation (C-terminal) domain"/>
    <property type="match status" value="1"/>
</dbReference>
<evidence type="ECO:0000256" key="2">
    <source>
        <dbReference type="ARBA" id="ARBA00022630"/>
    </source>
</evidence>
<feature type="domain" description="FAD/NAD(P)-binding" evidence="12">
    <location>
        <begin position="6"/>
        <end position="325"/>
    </location>
</feature>
<dbReference type="Proteomes" id="UP000427906">
    <property type="component" value="Chromosome"/>
</dbReference>
<dbReference type="InterPro" id="IPR036188">
    <property type="entry name" value="FAD/NAD-bd_sf"/>
</dbReference>
<evidence type="ECO:0000256" key="6">
    <source>
        <dbReference type="ARBA" id="ARBA00023157"/>
    </source>
</evidence>
<evidence type="ECO:0000313" key="13">
    <source>
        <dbReference type="EMBL" id="BBO69047.1"/>
    </source>
</evidence>
<dbReference type="AlphaFoldDB" id="A0A5K7YWJ0"/>
<feature type="disulfide bond" description="Redox-active" evidence="9">
    <location>
        <begin position="44"/>
        <end position="49"/>
    </location>
</feature>
<dbReference type="Gene3D" id="3.30.390.30">
    <property type="match status" value="1"/>
</dbReference>
<dbReference type="PANTHER" id="PTHR43014:SF2">
    <property type="entry name" value="MERCURIC REDUCTASE"/>
    <property type="match status" value="1"/>
</dbReference>
<dbReference type="PROSITE" id="PS00076">
    <property type="entry name" value="PYRIDINE_REDOX_1"/>
    <property type="match status" value="1"/>
</dbReference>
<keyword evidence="6" id="KW-1015">Disulfide bond</keyword>
<dbReference type="KEGG" id="dalk:DSCA_29770"/>
<dbReference type="EMBL" id="AP021874">
    <property type="protein sequence ID" value="BBO69047.1"/>
    <property type="molecule type" value="Genomic_DNA"/>
</dbReference>
<dbReference type="Pfam" id="PF07992">
    <property type="entry name" value="Pyr_redox_2"/>
    <property type="match status" value="1"/>
</dbReference>
<sequence>MADYDYDIGIIGGGAAGLTVASGAAQLGARTLLVEKEPALGGDCLHYGCVPSKTLIRSAHVYHDMKHAERYGLPPVDLPPVDFSRVARRIREVIAVIQKHDSEERFCRLGAKVAFGTVFFKNDHTVDLDGRAISARTWVVATGSSAAVPPIPGLRESGYITNREIFSLKTLPGKMIVLGAGPIGIEMAQAFNRLGTAVTVVDRADQILGKEDPDMAEAVQAVMASEGVAFHLGAAVEKVSGAGGKKTVTVKPGTGLTLDLSADAVLVAMGRSVNVKDLWLDAAGVEYEPTGITVDARLRTSQKHIFAAGDVSGGYQFTHAAGYEGGIVLSNAVFRLPRKVDYTWLPWCTYTDPELASIGLNERAARDAGIDYSVWTETFGDNDRGLAEGQADGRIKLILDKKEKPLGVQILGPRAGDLIAEWVAALNGGVKLSTLASAIHPYPTLGEISKRVTGSVFSPKIFSERVQKGLKFFFNLKGRACTPEVCEDERLKSEV</sequence>
<dbReference type="InterPro" id="IPR016156">
    <property type="entry name" value="FAD/NAD-linked_Rdtase_dimer_sf"/>
</dbReference>
<keyword evidence="7 10" id="KW-0676">Redox-active center</keyword>
<dbReference type="InterPro" id="IPR001100">
    <property type="entry name" value="Pyr_nuc-diS_OxRdtase"/>
</dbReference>
<organism evidence="13 14">
    <name type="scientific">Desulfosarcina alkanivorans</name>
    <dbReference type="NCBI Taxonomy" id="571177"/>
    <lineage>
        <taxon>Bacteria</taxon>
        <taxon>Pseudomonadati</taxon>
        <taxon>Thermodesulfobacteriota</taxon>
        <taxon>Desulfobacteria</taxon>
        <taxon>Desulfobacterales</taxon>
        <taxon>Desulfosarcinaceae</taxon>
        <taxon>Desulfosarcina</taxon>
    </lineage>
</organism>
<feature type="domain" description="Pyridine nucleotide-disulphide oxidoreductase dimerisation" evidence="11">
    <location>
        <begin position="346"/>
        <end position="448"/>
    </location>
</feature>
<dbReference type="PIRSF" id="PIRSF000350">
    <property type="entry name" value="Mercury_reductase_MerA"/>
    <property type="match status" value="1"/>
</dbReference>
<accession>A0A5K7YWJ0</accession>
<comment type="similarity">
    <text evidence="1 10">Belongs to the class-I pyridine nucleotide-disulfide oxidoreductase family.</text>
</comment>
<evidence type="ECO:0000313" key="14">
    <source>
        <dbReference type="Proteomes" id="UP000427906"/>
    </source>
</evidence>
<dbReference type="OrthoDB" id="9786429at2"/>
<keyword evidence="8" id="KW-0520">NAD</keyword>
<evidence type="ECO:0000256" key="5">
    <source>
        <dbReference type="ARBA" id="ARBA00023002"/>
    </source>
</evidence>
<dbReference type="FunFam" id="3.30.390.30:FF:000001">
    <property type="entry name" value="Dihydrolipoyl dehydrogenase"/>
    <property type="match status" value="1"/>
</dbReference>
<feature type="binding site" evidence="8">
    <location>
        <position position="53"/>
    </location>
    <ligand>
        <name>FAD</name>
        <dbReference type="ChEBI" id="CHEBI:57692"/>
    </ligand>
</feature>
<dbReference type="InterPro" id="IPR012999">
    <property type="entry name" value="Pyr_OxRdtase_I_AS"/>
</dbReference>
<keyword evidence="8" id="KW-0547">Nucleotide-binding</keyword>
<evidence type="ECO:0000259" key="12">
    <source>
        <dbReference type="Pfam" id="PF07992"/>
    </source>
</evidence>
<comment type="cofactor">
    <cofactor evidence="8">
        <name>FAD</name>
        <dbReference type="ChEBI" id="CHEBI:57692"/>
    </cofactor>
    <text evidence="8">Binds 1 FAD per subunit.</text>
</comment>
<protein>
    <submittedName>
        <fullName evidence="13">Mercuric reductase</fullName>
    </submittedName>
</protein>
<feature type="binding site" evidence="8">
    <location>
        <begin position="179"/>
        <end position="186"/>
    </location>
    <ligand>
        <name>NAD(+)</name>
        <dbReference type="ChEBI" id="CHEBI:57540"/>
    </ligand>
</feature>
<dbReference type="GO" id="GO:0050660">
    <property type="term" value="F:flavin adenine dinucleotide binding"/>
    <property type="evidence" value="ECO:0007669"/>
    <property type="project" value="TreeGrafter"/>
</dbReference>
<reference evidence="13 14" key="1">
    <citation type="submission" date="2019-11" db="EMBL/GenBank/DDBJ databases">
        <title>Comparative genomics of hydrocarbon-degrading Desulfosarcina strains.</title>
        <authorList>
            <person name="Watanabe M."/>
            <person name="Kojima H."/>
            <person name="Fukui M."/>
        </authorList>
    </citation>
    <scope>NUCLEOTIDE SEQUENCE [LARGE SCALE GENOMIC DNA]</scope>
    <source>
        <strain evidence="13 14">PL12</strain>
    </source>
</reference>
<name>A0A5K7YWJ0_9BACT</name>
<keyword evidence="3 8" id="KW-0274">FAD</keyword>
<keyword evidence="4" id="KW-0521">NADP</keyword>
<evidence type="ECO:0000256" key="9">
    <source>
        <dbReference type="PIRSR" id="PIRSR000350-4"/>
    </source>
</evidence>
<feature type="binding site" evidence="8">
    <location>
        <begin position="142"/>
        <end position="144"/>
    </location>
    <ligand>
        <name>FAD</name>
        <dbReference type="ChEBI" id="CHEBI:57692"/>
    </ligand>
</feature>
<dbReference type="GO" id="GO:0003955">
    <property type="term" value="F:NAD(P)H dehydrogenase (quinone) activity"/>
    <property type="evidence" value="ECO:0007669"/>
    <property type="project" value="TreeGrafter"/>
</dbReference>
<feature type="binding site" evidence="8">
    <location>
        <position position="270"/>
    </location>
    <ligand>
        <name>NAD(+)</name>
        <dbReference type="ChEBI" id="CHEBI:57540"/>
    </ligand>
</feature>
<evidence type="ECO:0000256" key="1">
    <source>
        <dbReference type="ARBA" id="ARBA00007532"/>
    </source>
</evidence>
<dbReference type="Pfam" id="PF02852">
    <property type="entry name" value="Pyr_redox_dim"/>
    <property type="match status" value="1"/>
</dbReference>
<evidence type="ECO:0000256" key="10">
    <source>
        <dbReference type="RuleBase" id="RU003691"/>
    </source>
</evidence>
<dbReference type="InterPro" id="IPR023753">
    <property type="entry name" value="FAD/NAD-binding_dom"/>
</dbReference>
<keyword evidence="2 10" id="KW-0285">Flavoprotein</keyword>
<dbReference type="PRINTS" id="PR00368">
    <property type="entry name" value="FADPNR"/>
</dbReference>
<evidence type="ECO:0000256" key="4">
    <source>
        <dbReference type="ARBA" id="ARBA00022857"/>
    </source>
</evidence>
<proteinExistence type="inferred from homology"/>
<evidence type="ECO:0000259" key="11">
    <source>
        <dbReference type="Pfam" id="PF02852"/>
    </source>
</evidence>
<evidence type="ECO:0000256" key="8">
    <source>
        <dbReference type="PIRSR" id="PIRSR000350-3"/>
    </source>
</evidence>
<evidence type="ECO:0000256" key="7">
    <source>
        <dbReference type="ARBA" id="ARBA00023284"/>
    </source>
</evidence>
<dbReference type="RefSeq" id="WP_155317130.1">
    <property type="nucleotide sequence ID" value="NZ_AP021874.1"/>
</dbReference>
<evidence type="ECO:0000256" key="3">
    <source>
        <dbReference type="ARBA" id="ARBA00022827"/>
    </source>
</evidence>
<dbReference type="SUPFAM" id="SSF51905">
    <property type="entry name" value="FAD/NAD(P)-binding domain"/>
    <property type="match status" value="1"/>
</dbReference>
<keyword evidence="14" id="KW-1185">Reference proteome</keyword>
<keyword evidence="5 10" id="KW-0560">Oxidoreductase</keyword>